<sequence>MIGAHNGLVGLSLLSAVGAVQYGYNHVNVRQDPEIVAANFGDVDVDLYSPYFLNPDGRQPGFPEGTQGPTSHEDMEAFMEKIASRNDYMTYFTANFTSEELRSFPYIHLSSSSSGSRRSANQRVRVWLQAAAHGNEPAGDESLLALLGKFDAEPGWAAEILEKVELVILPRYNPDGVFYFQRTLATNFDPNRDHIKLAREQTRQIKQLFGEFNPHVVADMHEYGATAQYGRYYHGSDGLFSAAKNLNINEDIRKLSEELFASNMGDAMENASLRWEPYVTGSSSTDPDYKVTFAEAGTDAKIGRNAMGLTQTIVFLIEMRGIFLADQEFQRRTAAGLTMAAAVIQTAADNAQTVYDTVEGGRDNFVNSDDEIVITDYTELSERTFTMVDSTNGSVVQAPILFESTTPATANLTRARPRAYLIPAGWADLAERLRVSGLEVETLGEFSGTVETYTITSTSFTSGYYEGVVRVTATTEIGEREVTLPAGSFLVSTRQKNAALAFVALEPENIDSYVAFNIVPAAKGDELPYYRIPA</sequence>
<dbReference type="InterPro" id="IPR000834">
    <property type="entry name" value="Peptidase_M14"/>
</dbReference>
<evidence type="ECO:0000256" key="5">
    <source>
        <dbReference type="ARBA" id="ARBA00022525"/>
    </source>
</evidence>
<evidence type="ECO:0000256" key="8">
    <source>
        <dbReference type="ARBA" id="ARBA00022801"/>
    </source>
</evidence>
<evidence type="ECO:0000256" key="1">
    <source>
        <dbReference type="ARBA" id="ARBA00001947"/>
    </source>
</evidence>
<keyword evidence="10" id="KW-0325">Glycoprotein</keyword>
<dbReference type="CDD" id="cd06242">
    <property type="entry name" value="M14-like"/>
    <property type="match status" value="1"/>
</dbReference>
<evidence type="ECO:0000256" key="14">
    <source>
        <dbReference type="SAM" id="SignalP"/>
    </source>
</evidence>
<evidence type="ECO:0000256" key="11">
    <source>
        <dbReference type="ARBA" id="ARBA00041263"/>
    </source>
</evidence>
<dbReference type="Proteomes" id="UP000294003">
    <property type="component" value="Unassembled WGS sequence"/>
</dbReference>
<dbReference type="PANTHER" id="PTHR11705:SF83">
    <property type="entry name" value="INACTIVE METALLOCARBOXYPEPTIDASE ECM14"/>
    <property type="match status" value="1"/>
</dbReference>
<feature type="signal peptide" evidence="14">
    <location>
        <begin position="1"/>
        <end position="19"/>
    </location>
</feature>
<evidence type="ECO:0000256" key="13">
    <source>
        <dbReference type="PROSITE-ProRule" id="PRU01379"/>
    </source>
</evidence>
<organism evidence="16 17">
    <name type="scientific">Monosporascus cannonballus</name>
    <dbReference type="NCBI Taxonomy" id="155416"/>
    <lineage>
        <taxon>Eukaryota</taxon>
        <taxon>Fungi</taxon>
        <taxon>Dikarya</taxon>
        <taxon>Ascomycota</taxon>
        <taxon>Pezizomycotina</taxon>
        <taxon>Sordariomycetes</taxon>
        <taxon>Xylariomycetidae</taxon>
        <taxon>Xylariales</taxon>
        <taxon>Xylariales incertae sedis</taxon>
        <taxon>Monosporascus</taxon>
    </lineage>
</organism>
<accession>A0ABY0H0E1</accession>
<evidence type="ECO:0000256" key="9">
    <source>
        <dbReference type="ARBA" id="ARBA00023026"/>
    </source>
</evidence>
<proteinExistence type="inferred from homology"/>
<evidence type="ECO:0000256" key="12">
    <source>
        <dbReference type="ARBA" id="ARBA00042017"/>
    </source>
</evidence>
<reference evidence="16 17" key="1">
    <citation type="submission" date="2018-06" db="EMBL/GenBank/DDBJ databases">
        <title>Complete Genomes of Monosporascus.</title>
        <authorList>
            <person name="Robinson A.J."/>
            <person name="Natvig D.O."/>
        </authorList>
    </citation>
    <scope>NUCLEOTIDE SEQUENCE [LARGE SCALE GENOMIC DNA]</scope>
    <source>
        <strain evidence="16 17">CBS 609.92</strain>
    </source>
</reference>
<comment type="caution">
    <text evidence="16">The sequence shown here is derived from an EMBL/GenBank/DDBJ whole genome shotgun (WGS) entry which is preliminary data.</text>
</comment>
<dbReference type="Pfam" id="PF00246">
    <property type="entry name" value="Peptidase_M14"/>
    <property type="match status" value="1"/>
</dbReference>
<evidence type="ECO:0000313" key="17">
    <source>
        <dbReference type="Proteomes" id="UP000294003"/>
    </source>
</evidence>
<feature type="active site" description="Proton donor/acceptor" evidence="13">
    <location>
        <position position="318"/>
    </location>
</feature>
<evidence type="ECO:0000256" key="7">
    <source>
        <dbReference type="ARBA" id="ARBA00022729"/>
    </source>
</evidence>
<keyword evidence="17" id="KW-1185">Reference proteome</keyword>
<keyword evidence="9" id="KW-0843">Virulence</keyword>
<comment type="cofactor">
    <cofactor evidence="1">
        <name>Zn(2+)</name>
        <dbReference type="ChEBI" id="CHEBI:29105"/>
    </cofactor>
</comment>
<name>A0ABY0H0E1_9PEZI</name>
<dbReference type="Gene3D" id="3.40.630.10">
    <property type="entry name" value="Zn peptidases"/>
    <property type="match status" value="1"/>
</dbReference>
<keyword evidence="8" id="KW-0378">Hydrolase</keyword>
<evidence type="ECO:0000313" key="16">
    <source>
        <dbReference type="EMBL" id="RYO79556.1"/>
    </source>
</evidence>
<dbReference type="PANTHER" id="PTHR11705">
    <property type="entry name" value="PROTEASE FAMILY M14 CARBOXYPEPTIDASE A,B"/>
    <property type="match status" value="1"/>
</dbReference>
<dbReference type="PROSITE" id="PS52035">
    <property type="entry name" value="PEPTIDASE_M14"/>
    <property type="match status" value="1"/>
</dbReference>
<feature type="chain" id="PRO_5046563706" description="Carboxypeptidase M14B" evidence="14">
    <location>
        <begin position="20"/>
        <end position="534"/>
    </location>
</feature>
<comment type="subcellular location">
    <subcellularLocation>
        <location evidence="3">Secreted</location>
    </subcellularLocation>
</comment>
<gene>
    <name evidence="16" type="ORF">DL762_008105</name>
</gene>
<keyword evidence="7 14" id="KW-0732">Signal</keyword>
<dbReference type="EMBL" id="QJNS01000324">
    <property type="protein sequence ID" value="RYO79556.1"/>
    <property type="molecule type" value="Genomic_DNA"/>
</dbReference>
<evidence type="ECO:0000259" key="15">
    <source>
        <dbReference type="PROSITE" id="PS52035"/>
    </source>
</evidence>
<protein>
    <recommendedName>
        <fullName evidence="12">Carboxypeptidase M14B</fullName>
    </recommendedName>
    <alternativeName>
        <fullName evidence="11">Carboxypeptidase MCPB</fullName>
    </alternativeName>
</protein>
<evidence type="ECO:0000256" key="10">
    <source>
        <dbReference type="ARBA" id="ARBA00023180"/>
    </source>
</evidence>
<feature type="domain" description="Peptidase M14" evidence="15">
    <location>
        <begin position="68"/>
        <end position="347"/>
    </location>
</feature>
<evidence type="ECO:0000256" key="6">
    <source>
        <dbReference type="ARBA" id="ARBA00022670"/>
    </source>
</evidence>
<evidence type="ECO:0000256" key="3">
    <source>
        <dbReference type="ARBA" id="ARBA00004613"/>
    </source>
</evidence>
<keyword evidence="5" id="KW-0964">Secreted</keyword>
<dbReference type="SUPFAM" id="SSF53187">
    <property type="entry name" value="Zn-dependent exopeptidases"/>
    <property type="match status" value="1"/>
</dbReference>
<comment type="similarity">
    <text evidence="4 13">Belongs to the peptidase M14 family.</text>
</comment>
<keyword evidence="6" id="KW-0645">Protease</keyword>
<evidence type="ECO:0000256" key="2">
    <source>
        <dbReference type="ARBA" id="ARBA00003091"/>
    </source>
</evidence>
<evidence type="ECO:0000256" key="4">
    <source>
        <dbReference type="ARBA" id="ARBA00005988"/>
    </source>
</evidence>
<comment type="function">
    <text evidence="2">Extracellular metalloprotease that contributes to pathogenicity.</text>
</comment>